<name>A0A6J7EM31_9ZZZZ</name>
<sequence length="54" mass="5743">MGAAGSKCRVGGRFGVFVTGLLQKRSGLLPVCYAEVWLLVQLEGVRVAGDSYLN</sequence>
<accession>A0A6J7EM31</accession>
<organism evidence="1">
    <name type="scientific">freshwater metagenome</name>
    <dbReference type="NCBI Taxonomy" id="449393"/>
    <lineage>
        <taxon>unclassified sequences</taxon>
        <taxon>metagenomes</taxon>
        <taxon>ecological metagenomes</taxon>
    </lineage>
</organism>
<dbReference type="EMBL" id="CAFBLU010000060">
    <property type="protein sequence ID" value="CAB4883251.1"/>
    <property type="molecule type" value="Genomic_DNA"/>
</dbReference>
<protein>
    <submittedName>
        <fullName evidence="1">Unannotated protein</fullName>
    </submittedName>
</protein>
<dbReference type="AlphaFoldDB" id="A0A6J7EM31"/>
<evidence type="ECO:0000313" key="1">
    <source>
        <dbReference type="EMBL" id="CAB4883251.1"/>
    </source>
</evidence>
<gene>
    <name evidence="1" type="ORF">UFOPK3444_01647</name>
</gene>
<reference evidence="1" key="1">
    <citation type="submission" date="2020-05" db="EMBL/GenBank/DDBJ databases">
        <authorList>
            <person name="Chiriac C."/>
            <person name="Salcher M."/>
            <person name="Ghai R."/>
            <person name="Kavagutti S V."/>
        </authorList>
    </citation>
    <scope>NUCLEOTIDE SEQUENCE</scope>
</reference>
<proteinExistence type="predicted"/>